<protein>
    <submittedName>
        <fullName evidence="1">Uncharacterized protein</fullName>
    </submittedName>
</protein>
<comment type="caution">
    <text evidence="1">The sequence shown here is derived from an EMBL/GenBank/DDBJ whole genome shotgun (WGS) entry which is preliminary data.</text>
</comment>
<evidence type="ECO:0000313" key="1">
    <source>
        <dbReference type="EMBL" id="MBF7981493.1"/>
    </source>
</evidence>
<keyword evidence="2" id="KW-1185">Reference proteome</keyword>
<evidence type="ECO:0000313" key="2">
    <source>
        <dbReference type="Proteomes" id="UP000636811"/>
    </source>
</evidence>
<proteinExistence type="predicted"/>
<dbReference type="EMBL" id="JADOBI010000009">
    <property type="protein sequence ID" value="MBF7981493.1"/>
    <property type="molecule type" value="Genomic_DNA"/>
</dbReference>
<dbReference type="RefSeq" id="WP_195815467.1">
    <property type="nucleotide sequence ID" value="NZ_JADOBI010000009.1"/>
</dbReference>
<dbReference type="Proteomes" id="UP000636811">
    <property type="component" value="Unassembled WGS sequence"/>
</dbReference>
<gene>
    <name evidence="1" type="ORF">IV433_18950</name>
</gene>
<name>A0ABS0E8S8_9GAMM</name>
<accession>A0ABS0E8S8</accession>
<sequence>MVKTFDVDFFSDSRFEELTAEISYKGQILCQLNQDKGKHDIEIEFFPDSRILKERVEMRFPLDLFLKVLSDTKSELIS</sequence>
<reference evidence="1 2" key="1">
    <citation type="submission" date="2020-11" db="EMBL/GenBank/DDBJ databases">
        <title>Taxonomic investigation of Rahnella strains.</title>
        <authorList>
            <person name="Lee S.D."/>
        </authorList>
    </citation>
    <scope>NUCLEOTIDE SEQUENCE [LARGE SCALE GENOMIC DNA]</scope>
    <source>
        <strain evidence="1 2">SAP-17</strain>
    </source>
</reference>
<organism evidence="1 2">
    <name type="scientific">Rahnella laticis</name>
    <dbReference type="NCBI Taxonomy" id="2787622"/>
    <lineage>
        <taxon>Bacteria</taxon>
        <taxon>Pseudomonadati</taxon>
        <taxon>Pseudomonadota</taxon>
        <taxon>Gammaproteobacteria</taxon>
        <taxon>Enterobacterales</taxon>
        <taxon>Yersiniaceae</taxon>
        <taxon>Rahnella</taxon>
    </lineage>
</organism>